<reference evidence="2" key="1">
    <citation type="journal article" date="2022" name="Nat. Commun.">
        <title>Chromosome evolution and the genetic basis of agronomically important traits in greater yam.</title>
        <authorList>
            <person name="Bredeson J.V."/>
            <person name="Lyons J.B."/>
            <person name="Oniyinde I.O."/>
            <person name="Okereke N.R."/>
            <person name="Kolade O."/>
            <person name="Nnabue I."/>
            <person name="Nwadili C.O."/>
            <person name="Hribova E."/>
            <person name="Parker M."/>
            <person name="Nwogha J."/>
            <person name="Shu S."/>
            <person name="Carlson J."/>
            <person name="Kariba R."/>
            <person name="Muthemba S."/>
            <person name="Knop K."/>
            <person name="Barton G.J."/>
            <person name="Sherwood A.V."/>
            <person name="Lopez-Montes A."/>
            <person name="Asiedu R."/>
            <person name="Jamnadass R."/>
            <person name="Muchugi A."/>
            <person name="Goodstein D."/>
            <person name="Egesi C.N."/>
            <person name="Featherston J."/>
            <person name="Asfaw A."/>
            <person name="Simpson G.G."/>
            <person name="Dolezel J."/>
            <person name="Hendre P.S."/>
            <person name="Van Deynze A."/>
            <person name="Kumar P.L."/>
            <person name="Obidiegwu J.E."/>
            <person name="Bhattacharjee R."/>
            <person name="Rokhsar D.S."/>
        </authorList>
    </citation>
    <scope>NUCLEOTIDE SEQUENCE [LARGE SCALE GENOMIC DNA]</scope>
    <source>
        <strain evidence="2">cv. TDa95/00328</strain>
    </source>
</reference>
<proteinExistence type="predicted"/>
<sequence>MVCSSAAAAALLSAILLLILFFFGSSTLVYAAGDNYCAPSSCGNLTNIRYPFRLKDDPPNCGDPNYELTCDHLNRTILTLLSNNYYVTTITYYGDLISEYVEFDIQVKYVGMEKSNNGSCNHLPLPASPLTPSNLSRNQHYRVYYGWVTLVNCSKEVKNKSMHHYHNYYRAVPCLSHNNSFIYLIGGGYGSSYEVRNLMPSCRFLAMFPDNNYINWYSSKPIDISNFLGHGFTLNYYGFPRSNYIRYCLRKSLR</sequence>
<protein>
    <submittedName>
        <fullName evidence="1">Wall-associated receptor kinase galacturonan-binding domain-containing protein</fullName>
    </submittedName>
</protein>
<keyword evidence="1" id="KW-0418">Kinase</keyword>
<evidence type="ECO:0000313" key="1">
    <source>
        <dbReference type="EMBL" id="KAH7659321.1"/>
    </source>
</evidence>
<evidence type="ECO:0000313" key="2">
    <source>
        <dbReference type="Proteomes" id="UP000827976"/>
    </source>
</evidence>
<keyword evidence="1" id="KW-0675">Receptor</keyword>
<dbReference type="Proteomes" id="UP000827976">
    <property type="component" value="Chromosome 16"/>
</dbReference>
<organism evidence="1 2">
    <name type="scientific">Dioscorea alata</name>
    <name type="common">Purple yam</name>
    <dbReference type="NCBI Taxonomy" id="55571"/>
    <lineage>
        <taxon>Eukaryota</taxon>
        <taxon>Viridiplantae</taxon>
        <taxon>Streptophyta</taxon>
        <taxon>Embryophyta</taxon>
        <taxon>Tracheophyta</taxon>
        <taxon>Spermatophyta</taxon>
        <taxon>Magnoliopsida</taxon>
        <taxon>Liliopsida</taxon>
        <taxon>Dioscoreales</taxon>
        <taxon>Dioscoreaceae</taxon>
        <taxon>Dioscorea</taxon>
    </lineage>
</organism>
<accession>A0ACB7UGB5</accession>
<comment type="caution">
    <text evidence="1">The sequence shown here is derived from an EMBL/GenBank/DDBJ whole genome shotgun (WGS) entry which is preliminary data.</text>
</comment>
<name>A0ACB7UGB5_DIOAL</name>
<keyword evidence="1" id="KW-0808">Transferase</keyword>
<dbReference type="EMBL" id="CM037026">
    <property type="protein sequence ID" value="KAH7659321.1"/>
    <property type="molecule type" value="Genomic_DNA"/>
</dbReference>
<keyword evidence="2" id="KW-1185">Reference proteome</keyword>
<gene>
    <name evidence="1" type="ORF">IHE45_16G023800</name>
</gene>